<keyword evidence="4" id="KW-0411">Iron-sulfur</keyword>
<dbReference type="CDD" id="cd01335">
    <property type="entry name" value="Radical_SAM"/>
    <property type="match status" value="1"/>
</dbReference>
<dbReference type="PANTHER" id="PTHR43524">
    <property type="entry name" value="RADICAL SAM SUPERFAMILY PROTEIN"/>
    <property type="match status" value="1"/>
</dbReference>
<dbReference type="CDD" id="cd21128">
    <property type="entry name" value="SPASM_rSAM"/>
    <property type="match status" value="1"/>
</dbReference>
<evidence type="ECO:0000259" key="5">
    <source>
        <dbReference type="PROSITE" id="PS51918"/>
    </source>
</evidence>
<evidence type="ECO:0000256" key="3">
    <source>
        <dbReference type="ARBA" id="ARBA00023004"/>
    </source>
</evidence>
<dbReference type="PANTHER" id="PTHR43524:SF1">
    <property type="entry name" value="RADICAL SAM SUPERFAMILY PROTEIN"/>
    <property type="match status" value="1"/>
</dbReference>
<dbReference type="SUPFAM" id="SSF102114">
    <property type="entry name" value="Radical SAM enzymes"/>
    <property type="match status" value="1"/>
</dbReference>
<dbReference type="SFLD" id="SFLDS00029">
    <property type="entry name" value="Radical_SAM"/>
    <property type="match status" value="1"/>
</dbReference>
<evidence type="ECO:0000256" key="1">
    <source>
        <dbReference type="ARBA" id="ARBA00022691"/>
    </source>
</evidence>
<dbReference type="KEGG" id="pcat:Pcatena_10390"/>
<dbReference type="GO" id="GO:0046872">
    <property type="term" value="F:metal ion binding"/>
    <property type="evidence" value="ECO:0007669"/>
    <property type="project" value="UniProtKB-KW"/>
</dbReference>
<reference evidence="7" key="1">
    <citation type="submission" date="2018-11" db="EMBL/GenBank/DDBJ databases">
        <title>Comparative genomics of Parolsenella catena and Libanicoccus massiliensis: Reclassification of Libanicoccus massiliensis as Parolsenella massiliensis comb. nov.</title>
        <authorList>
            <person name="Sakamoto M."/>
            <person name="Ikeyama N."/>
            <person name="Murakami T."/>
            <person name="Mori H."/>
            <person name="Yuki M."/>
            <person name="Ohkuma M."/>
        </authorList>
    </citation>
    <scope>NUCLEOTIDE SEQUENCE [LARGE SCALE GENOMIC DNA]</scope>
    <source>
        <strain evidence="7">JCM 31932</strain>
    </source>
</reference>
<dbReference type="Gene3D" id="3.20.20.70">
    <property type="entry name" value="Aldolase class I"/>
    <property type="match status" value="1"/>
</dbReference>
<keyword evidence="3" id="KW-0408">Iron</keyword>
<organism evidence="6 7">
    <name type="scientific">Parolsenella catena</name>
    <dbReference type="NCBI Taxonomy" id="2003188"/>
    <lineage>
        <taxon>Bacteria</taxon>
        <taxon>Bacillati</taxon>
        <taxon>Actinomycetota</taxon>
        <taxon>Coriobacteriia</taxon>
        <taxon>Coriobacteriales</taxon>
        <taxon>Atopobiaceae</taxon>
        <taxon>Parolsenella</taxon>
    </lineage>
</organism>
<dbReference type="GO" id="GO:0003824">
    <property type="term" value="F:catalytic activity"/>
    <property type="evidence" value="ECO:0007669"/>
    <property type="project" value="InterPro"/>
</dbReference>
<dbReference type="EMBL" id="AP019367">
    <property type="protein sequence ID" value="BBH50452.1"/>
    <property type="molecule type" value="Genomic_DNA"/>
</dbReference>
<gene>
    <name evidence="6" type="ORF">Pcatena_10390</name>
</gene>
<evidence type="ECO:0000256" key="4">
    <source>
        <dbReference type="ARBA" id="ARBA00023014"/>
    </source>
</evidence>
<dbReference type="GO" id="GO:0051536">
    <property type="term" value="F:iron-sulfur cluster binding"/>
    <property type="evidence" value="ECO:0007669"/>
    <property type="project" value="UniProtKB-KW"/>
</dbReference>
<evidence type="ECO:0000313" key="6">
    <source>
        <dbReference type="EMBL" id="BBH50452.1"/>
    </source>
</evidence>
<feature type="domain" description="Radical SAM core" evidence="5">
    <location>
        <begin position="111"/>
        <end position="325"/>
    </location>
</feature>
<sequence>MEGKGEASMGLTQAAERAALNKLVDYLDENPEEHIDKIMELVNKLVPDSVFPVQRKAFTDVIASRGNWYELMMRVFRLNPQMRTKLLKALLVDGNLLAWPVQERAREKYQRNIPWAILLDPTSACNLHCTGCWAAEYGHQQNLSLEDIDSIVTQGKELGTHMYIYTGGEPLVRKHDLIKICERHPDCAFLCFTNATLIDEDFCQDMIRVGNFVPAISAEGNEHTTDARRGQGTYVKIERAMDLLRSHQLPFGISCCWTRANADTVATEENIDWMIEKGALFCWYFHFMPVGRAATAELIPTPEQREKMYHFIREMREKKPLFTLDFQNDGEYVGGCIAGGRRYLHINAAGDVEPCVFIHYSNANIHDVSLLDALGSPIFMKYYEGQPFNGNHLKPCPMLENPDTLPKMVAESGARSTDLVEQESPEQLREKTAAAAAAWAPVADRLWEDRADAMYEKRHGADHSQGMAASDMSKFASQGHVGYIDEPTAMK</sequence>
<evidence type="ECO:0000313" key="7">
    <source>
        <dbReference type="Proteomes" id="UP000273154"/>
    </source>
</evidence>
<proteinExistence type="predicted"/>
<name>A0A3G9K627_9ACTN</name>
<dbReference type="SFLD" id="SFLDG01067">
    <property type="entry name" value="SPASM/twitch_domain_containing"/>
    <property type="match status" value="1"/>
</dbReference>
<dbReference type="InterPro" id="IPR013785">
    <property type="entry name" value="Aldolase_TIM"/>
</dbReference>
<accession>A0A3G9K627</accession>
<evidence type="ECO:0000256" key="2">
    <source>
        <dbReference type="ARBA" id="ARBA00022723"/>
    </source>
</evidence>
<keyword evidence="1" id="KW-0949">S-adenosyl-L-methionine</keyword>
<dbReference type="InterPro" id="IPR007197">
    <property type="entry name" value="rSAM"/>
</dbReference>
<dbReference type="Proteomes" id="UP000273154">
    <property type="component" value="Chromosome"/>
</dbReference>
<dbReference type="PROSITE" id="PS51918">
    <property type="entry name" value="RADICAL_SAM"/>
    <property type="match status" value="1"/>
</dbReference>
<protein>
    <submittedName>
        <fullName evidence="6">Radical SAM protein</fullName>
    </submittedName>
</protein>
<keyword evidence="7" id="KW-1185">Reference proteome</keyword>
<dbReference type="InterPro" id="IPR058240">
    <property type="entry name" value="rSAM_sf"/>
</dbReference>
<dbReference type="Pfam" id="PF04055">
    <property type="entry name" value="Radical_SAM"/>
    <property type="match status" value="1"/>
</dbReference>
<keyword evidence="2" id="KW-0479">Metal-binding</keyword>
<dbReference type="AlphaFoldDB" id="A0A3G9K627"/>